<evidence type="ECO:0000313" key="4">
    <source>
        <dbReference type="Proteomes" id="UP000007266"/>
    </source>
</evidence>
<dbReference type="Gene3D" id="3.40.525.10">
    <property type="entry name" value="CRAL-TRIO lipid binding domain"/>
    <property type="match status" value="2"/>
</dbReference>
<dbReference type="OMA" id="WAFSTVW"/>
<evidence type="ECO:0000313" key="3">
    <source>
        <dbReference type="EMBL" id="EFA12792.2"/>
    </source>
</evidence>
<protein>
    <submittedName>
        <fullName evidence="3">SEC14-like protein 3</fullName>
    </submittedName>
</protein>
<dbReference type="PRINTS" id="PR00180">
    <property type="entry name" value="CRETINALDHBP"/>
</dbReference>
<reference evidence="3 4" key="1">
    <citation type="journal article" date="2008" name="Nature">
        <title>The genome of the model beetle and pest Tribolium castaneum.</title>
        <authorList>
            <consortium name="Tribolium Genome Sequencing Consortium"/>
            <person name="Richards S."/>
            <person name="Gibbs R.A."/>
            <person name="Weinstock G.M."/>
            <person name="Brown S.J."/>
            <person name="Denell R."/>
            <person name="Beeman R.W."/>
            <person name="Gibbs R."/>
            <person name="Beeman R.W."/>
            <person name="Brown S.J."/>
            <person name="Bucher G."/>
            <person name="Friedrich M."/>
            <person name="Grimmelikhuijzen C.J."/>
            <person name="Klingler M."/>
            <person name="Lorenzen M."/>
            <person name="Richards S."/>
            <person name="Roth S."/>
            <person name="Schroder R."/>
            <person name="Tautz D."/>
            <person name="Zdobnov E.M."/>
            <person name="Muzny D."/>
            <person name="Gibbs R.A."/>
            <person name="Weinstock G.M."/>
            <person name="Attaway T."/>
            <person name="Bell S."/>
            <person name="Buhay C.J."/>
            <person name="Chandrabose M.N."/>
            <person name="Chavez D."/>
            <person name="Clerk-Blankenburg K.P."/>
            <person name="Cree A."/>
            <person name="Dao M."/>
            <person name="Davis C."/>
            <person name="Chacko J."/>
            <person name="Dinh H."/>
            <person name="Dugan-Rocha S."/>
            <person name="Fowler G."/>
            <person name="Garner T.T."/>
            <person name="Garnes J."/>
            <person name="Gnirke A."/>
            <person name="Hawes A."/>
            <person name="Hernandez J."/>
            <person name="Hines S."/>
            <person name="Holder M."/>
            <person name="Hume J."/>
            <person name="Jhangiani S.N."/>
            <person name="Joshi V."/>
            <person name="Khan Z.M."/>
            <person name="Jackson L."/>
            <person name="Kovar C."/>
            <person name="Kowis A."/>
            <person name="Lee S."/>
            <person name="Lewis L.R."/>
            <person name="Margolis J."/>
            <person name="Morgan M."/>
            <person name="Nazareth L.V."/>
            <person name="Nguyen N."/>
            <person name="Okwuonu G."/>
            <person name="Parker D."/>
            <person name="Richards S."/>
            <person name="Ruiz S.J."/>
            <person name="Santibanez J."/>
            <person name="Savard J."/>
            <person name="Scherer S.E."/>
            <person name="Schneider B."/>
            <person name="Sodergren E."/>
            <person name="Tautz D."/>
            <person name="Vattahil S."/>
            <person name="Villasana D."/>
            <person name="White C.S."/>
            <person name="Wright R."/>
            <person name="Park Y."/>
            <person name="Beeman R.W."/>
            <person name="Lord J."/>
            <person name="Oppert B."/>
            <person name="Lorenzen M."/>
            <person name="Brown S."/>
            <person name="Wang L."/>
            <person name="Savard J."/>
            <person name="Tautz D."/>
            <person name="Richards S."/>
            <person name="Weinstock G."/>
            <person name="Gibbs R.A."/>
            <person name="Liu Y."/>
            <person name="Worley K."/>
            <person name="Weinstock G."/>
            <person name="Elsik C.G."/>
            <person name="Reese J.T."/>
            <person name="Elhaik E."/>
            <person name="Landan G."/>
            <person name="Graur D."/>
            <person name="Arensburger P."/>
            <person name="Atkinson P."/>
            <person name="Beeman R.W."/>
            <person name="Beidler J."/>
            <person name="Brown S.J."/>
            <person name="Demuth J.P."/>
            <person name="Drury D.W."/>
            <person name="Du Y.Z."/>
            <person name="Fujiwara H."/>
            <person name="Lorenzen M."/>
            <person name="Maselli V."/>
            <person name="Osanai M."/>
            <person name="Park Y."/>
            <person name="Robertson H.M."/>
            <person name="Tu Z."/>
            <person name="Wang J.J."/>
            <person name="Wang S."/>
            <person name="Richards S."/>
            <person name="Song H."/>
            <person name="Zhang L."/>
            <person name="Sodergren E."/>
            <person name="Werner D."/>
            <person name="Stanke M."/>
            <person name="Morgenstern B."/>
            <person name="Solovyev V."/>
            <person name="Kosarev P."/>
            <person name="Brown G."/>
            <person name="Chen H.C."/>
            <person name="Ermolaeva O."/>
            <person name="Hlavina W."/>
            <person name="Kapustin Y."/>
            <person name="Kiryutin B."/>
            <person name="Kitts P."/>
            <person name="Maglott D."/>
            <person name="Pruitt K."/>
            <person name="Sapojnikov V."/>
            <person name="Souvorov A."/>
            <person name="Mackey A.J."/>
            <person name="Waterhouse R.M."/>
            <person name="Wyder S."/>
            <person name="Zdobnov E.M."/>
            <person name="Zdobnov E.M."/>
            <person name="Wyder S."/>
            <person name="Kriventseva E.V."/>
            <person name="Kadowaki T."/>
            <person name="Bork P."/>
            <person name="Aranda M."/>
            <person name="Bao R."/>
            <person name="Beermann A."/>
            <person name="Berns N."/>
            <person name="Bolognesi R."/>
            <person name="Bonneton F."/>
            <person name="Bopp D."/>
            <person name="Brown S.J."/>
            <person name="Bucher G."/>
            <person name="Butts T."/>
            <person name="Chaumot A."/>
            <person name="Denell R.E."/>
            <person name="Ferrier D.E."/>
            <person name="Friedrich M."/>
            <person name="Gordon C.M."/>
            <person name="Jindra M."/>
            <person name="Klingler M."/>
            <person name="Lan Q."/>
            <person name="Lattorff H.M."/>
            <person name="Laudet V."/>
            <person name="von Levetsow C."/>
            <person name="Liu Z."/>
            <person name="Lutz R."/>
            <person name="Lynch J.A."/>
            <person name="da Fonseca R.N."/>
            <person name="Posnien N."/>
            <person name="Reuter R."/>
            <person name="Roth S."/>
            <person name="Savard J."/>
            <person name="Schinko J.B."/>
            <person name="Schmitt C."/>
            <person name="Schoppmeier M."/>
            <person name="Schroder R."/>
            <person name="Shippy T.D."/>
            <person name="Simonnet F."/>
            <person name="Marques-Souza H."/>
            <person name="Tautz D."/>
            <person name="Tomoyasu Y."/>
            <person name="Trauner J."/>
            <person name="Van der Zee M."/>
            <person name="Vervoort M."/>
            <person name="Wittkopp N."/>
            <person name="Wimmer E.A."/>
            <person name="Yang X."/>
            <person name="Jones A.K."/>
            <person name="Sattelle D.B."/>
            <person name="Ebert P.R."/>
            <person name="Nelson D."/>
            <person name="Scott J.G."/>
            <person name="Beeman R.W."/>
            <person name="Muthukrishnan S."/>
            <person name="Kramer K.J."/>
            <person name="Arakane Y."/>
            <person name="Beeman R.W."/>
            <person name="Zhu Q."/>
            <person name="Hogenkamp D."/>
            <person name="Dixit R."/>
            <person name="Oppert B."/>
            <person name="Jiang H."/>
            <person name="Zou Z."/>
            <person name="Marshall J."/>
            <person name="Elpidina E."/>
            <person name="Vinokurov K."/>
            <person name="Oppert C."/>
            <person name="Zou Z."/>
            <person name="Evans J."/>
            <person name="Lu Z."/>
            <person name="Zhao P."/>
            <person name="Sumathipala N."/>
            <person name="Altincicek B."/>
            <person name="Vilcinskas A."/>
            <person name="Williams M."/>
            <person name="Hultmark D."/>
            <person name="Hetru C."/>
            <person name="Jiang H."/>
            <person name="Grimmelikhuijzen C.J."/>
            <person name="Hauser F."/>
            <person name="Cazzamali G."/>
            <person name="Williamson M."/>
            <person name="Park Y."/>
            <person name="Li B."/>
            <person name="Tanaka Y."/>
            <person name="Predel R."/>
            <person name="Neupert S."/>
            <person name="Schachtner J."/>
            <person name="Verleyen P."/>
            <person name="Raible F."/>
            <person name="Bork P."/>
            <person name="Friedrich M."/>
            <person name="Walden K.K."/>
            <person name="Robertson H.M."/>
            <person name="Angeli S."/>
            <person name="Foret S."/>
            <person name="Bucher G."/>
            <person name="Schuetz S."/>
            <person name="Maleszka R."/>
            <person name="Wimmer E.A."/>
            <person name="Beeman R.W."/>
            <person name="Lorenzen M."/>
            <person name="Tomoyasu Y."/>
            <person name="Miller S.C."/>
            <person name="Grossmann D."/>
            <person name="Bucher G."/>
        </authorList>
    </citation>
    <scope>NUCLEOTIDE SEQUENCE [LARGE SCALE GENOMIC DNA]</scope>
    <source>
        <strain evidence="3 4">Georgia GA2</strain>
    </source>
</reference>
<dbReference type="Pfam" id="PF00650">
    <property type="entry name" value="CRAL_TRIO"/>
    <property type="match status" value="2"/>
</dbReference>
<sequence>MASNDETLDDHQRFVLMKFRRNVSDITQPHHDDKFLLRWLRARSWDAEAAEKMLRQSMKWRQQWEVDGALKNWQPSESLLNFYPCGVSGYDKDGAPVIIVPFGGLDMVGILHAFGRNDLIKLTIQTLERFMELAAEKGGHKFVVIFDMDAFNIRQYAWRPAAEVVVSLVQMYEANYPEILKACYIINAPRVFAIAFNVIKRFLNEYTLGKIQIFKNDPKKWKKAVLANIEPDNLPEHFGGTLADPDGNPRYTTKVVHSLVHPEILKACYIINAPRVFAIAFNVIKRFLNEYTLGKIQIFKNDPKKWKKAVLANIEPDNLPEHFGGTLADPDGNPRYTTKINQGGKVPKELYKTTFDISSTTRQFTTAVIKKGEKLKLDFIVVEEGSFLKWEFRTEAHDIRFGISLIDAEGNVTPVIHHKRVAAHQIDESGVIACQAPATYTVTFDNTYSLLRSKKIHYEIHIAPPLGKLDILPNEDEINGNVKSEIATTSAQ</sequence>
<dbReference type="SMART" id="SM00516">
    <property type="entry name" value="SEC14"/>
    <property type="match status" value="1"/>
</dbReference>
<feature type="domain" description="GOLD" evidence="2">
    <location>
        <begin position="362"/>
        <end position="462"/>
    </location>
</feature>
<dbReference type="eggNOG" id="KOG1471">
    <property type="taxonomic scope" value="Eukaryota"/>
</dbReference>
<dbReference type="SMART" id="SM01100">
    <property type="entry name" value="CRAL_TRIO_N"/>
    <property type="match status" value="1"/>
</dbReference>
<keyword evidence="4" id="KW-1185">Reference proteome</keyword>
<dbReference type="SUPFAM" id="SSF101576">
    <property type="entry name" value="Supernatant protein factor (SPF), C-terminal domain"/>
    <property type="match status" value="1"/>
</dbReference>
<dbReference type="HOGENOM" id="CLU_014001_2_1_1"/>
<dbReference type="PANTHER" id="PTHR23324:SF83">
    <property type="entry name" value="SEC14-LIKE PROTEIN 2"/>
    <property type="match status" value="1"/>
</dbReference>
<feature type="domain" description="CRAL-TRIO" evidence="1">
    <location>
        <begin position="262"/>
        <end position="331"/>
    </location>
</feature>
<dbReference type="GO" id="GO:0005737">
    <property type="term" value="C:cytoplasm"/>
    <property type="evidence" value="ECO:0000318"/>
    <property type="project" value="GO_Central"/>
</dbReference>
<feature type="domain" description="CRAL-TRIO" evidence="1">
    <location>
        <begin position="75"/>
        <end position="246"/>
    </location>
</feature>
<dbReference type="Proteomes" id="UP000007266">
    <property type="component" value="Unassembled WGS sequence"/>
</dbReference>
<dbReference type="SUPFAM" id="SSF46938">
    <property type="entry name" value="CRAL/TRIO N-terminal domain"/>
    <property type="match status" value="1"/>
</dbReference>
<dbReference type="Pfam" id="PF03765">
    <property type="entry name" value="CRAL_TRIO_N"/>
    <property type="match status" value="1"/>
</dbReference>
<evidence type="ECO:0000259" key="2">
    <source>
        <dbReference type="PROSITE" id="PS50866"/>
    </source>
</evidence>
<dbReference type="SUPFAM" id="SSF52087">
    <property type="entry name" value="CRAL/TRIO domain"/>
    <property type="match status" value="2"/>
</dbReference>
<dbReference type="EMBL" id="KQ972166">
    <property type="protein sequence ID" value="EFA12792.2"/>
    <property type="molecule type" value="Genomic_DNA"/>
</dbReference>
<dbReference type="FunCoup" id="D2CG50">
    <property type="interactions" value="170"/>
</dbReference>
<dbReference type="PROSITE" id="PS50866">
    <property type="entry name" value="GOLD"/>
    <property type="match status" value="1"/>
</dbReference>
<dbReference type="CDD" id="cd00170">
    <property type="entry name" value="SEC14"/>
    <property type="match status" value="1"/>
</dbReference>
<dbReference type="InterPro" id="IPR036598">
    <property type="entry name" value="GOLD_dom_sf"/>
</dbReference>
<dbReference type="STRING" id="7070.D2CG50"/>
<accession>D2CG50</accession>
<dbReference type="Gene3D" id="2.60.120.680">
    <property type="entry name" value="GOLD domain"/>
    <property type="match status" value="1"/>
</dbReference>
<dbReference type="InParanoid" id="D2CG50"/>
<name>D2CG50_TRICA</name>
<proteinExistence type="predicted"/>
<dbReference type="InterPro" id="IPR036273">
    <property type="entry name" value="CRAL/TRIO_N_dom_sf"/>
</dbReference>
<dbReference type="InterPro" id="IPR001251">
    <property type="entry name" value="CRAL-TRIO_dom"/>
</dbReference>
<reference evidence="3 4" key="2">
    <citation type="journal article" date="2010" name="Nucleic Acids Res.">
        <title>BeetleBase in 2010: revisions to provide comprehensive genomic information for Tribolium castaneum.</title>
        <authorList>
            <person name="Kim H.S."/>
            <person name="Murphy T."/>
            <person name="Xia J."/>
            <person name="Caragea D."/>
            <person name="Park Y."/>
            <person name="Beeman R.W."/>
            <person name="Lorenzen M.D."/>
            <person name="Butcher S."/>
            <person name="Manak J.R."/>
            <person name="Brown S.J."/>
        </authorList>
    </citation>
    <scope>NUCLEOTIDE SEQUENCE [LARGE SCALE GENOMIC DNA]</scope>
    <source>
        <strain evidence="3 4">Georgia GA2</strain>
    </source>
</reference>
<dbReference type="AlphaFoldDB" id="D2CG50"/>
<dbReference type="InterPro" id="IPR011074">
    <property type="entry name" value="CRAL/TRIO_N_dom"/>
</dbReference>
<organism evidence="3 4">
    <name type="scientific">Tribolium castaneum</name>
    <name type="common">Red flour beetle</name>
    <dbReference type="NCBI Taxonomy" id="7070"/>
    <lineage>
        <taxon>Eukaryota</taxon>
        <taxon>Metazoa</taxon>
        <taxon>Ecdysozoa</taxon>
        <taxon>Arthropoda</taxon>
        <taxon>Hexapoda</taxon>
        <taxon>Insecta</taxon>
        <taxon>Pterygota</taxon>
        <taxon>Neoptera</taxon>
        <taxon>Endopterygota</taxon>
        <taxon>Coleoptera</taxon>
        <taxon>Polyphaga</taxon>
        <taxon>Cucujiformia</taxon>
        <taxon>Tenebrionidae</taxon>
        <taxon>Tenebrionidae incertae sedis</taxon>
        <taxon>Tribolium</taxon>
    </lineage>
</organism>
<gene>
    <name evidence="3" type="primary">AUGUSTUS-3.0.2_02162</name>
    <name evidence="3" type="ORF">TcasGA2_TC002162</name>
</gene>
<dbReference type="InterPro" id="IPR036865">
    <property type="entry name" value="CRAL-TRIO_dom_sf"/>
</dbReference>
<evidence type="ECO:0000259" key="1">
    <source>
        <dbReference type="PROSITE" id="PS50191"/>
    </source>
</evidence>
<dbReference type="PANTHER" id="PTHR23324">
    <property type="entry name" value="SEC14 RELATED PROTEIN"/>
    <property type="match status" value="1"/>
</dbReference>
<dbReference type="PROSITE" id="PS50191">
    <property type="entry name" value="CRAL_TRIO"/>
    <property type="match status" value="2"/>
</dbReference>
<dbReference type="InterPro" id="IPR009038">
    <property type="entry name" value="GOLD_dom"/>
</dbReference>
<dbReference type="InterPro" id="IPR051064">
    <property type="entry name" value="SEC14/CRAL-TRIO_domain"/>
</dbReference>